<protein>
    <submittedName>
        <fullName evidence="9">Amidohydrolase family protein</fullName>
    </submittedName>
</protein>
<evidence type="ECO:0000256" key="6">
    <source>
        <dbReference type="PIRSR" id="PIRSR038994-1"/>
    </source>
</evidence>
<dbReference type="PANTHER" id="PTHR11113:SF14">
    <property type="entry name" value="N-ACETYLGLUCOSAMINE-6-PHOSPHATE DEACETYLASE"/>
    <property type="match status" value="1"/>
</dbReference>
<comment type="similarity">
    <text evidence="1 5">Belongs to the metallo-dependent hydrolases superfamily. NagA family.</text>
</comment>
<dbReference type="InterPro" id="IPR003764">
    <property type="entry name" value="GlcNAc_6-P_deAcase"/>
</dbReference>
<evidence type="ECO:0000256" key="1">
    <source>
        <dbReference type="ARBA" id="ARBA00010716"/>
    </source>
</evidence>
<keyword evidence="2 7" id="KW-0479">Metal-binding</keyword>
<gene>
    <name evidence="9" type="ORF">H9815_14500</name>
</gene>
<dbReference type="Gene3D" id="3.20.20.140">
    <property type="entry name" value="Metal-dependent hydrolases"/>
    <property type="match status" value="1"/>
</dbReference>
<organism evidence="9 10">
    <name type="scientific">Candidatus Ruania gallistercoris</name>
    <dbReference type="NCBI Taxonomy" id="2838746"/>
    <lineage>
        <taxon>Bacteria</taxon>
        <taxon>Bacillati</taxon>
        <taxon>Actinomycetota</taxon>
        <taxon>Actinomycetes</taxon>
        <taxon>Micrococcales</taxon>
        <taxon>Ruaniaceae</taxon>
        <taxon>Ruania</taxon>
    </lineage>
</organism>
<evidence type="ECO:0000313" key="10">
    <source>
        <dbReference type="Proteomes" id="UP000824037"/>
    </source>
</evidence>
<feature type="active site" description="Proton donor/acceptor" evidence="6">
    <location>
        <position position="283"/>
    </location>
</feature>
<dbReference type="InterPro" id="IPR006680">
    <property type="entry name" value="Amidohydro-rel"/>
</dbReference>
<feature type="domain" description="Amidohydrolase-related" evidence="8">
    <location>
        <begin position="58"/>
        <end position="391"/>
    </location>
</feature>
<feature type="binding site" evidence="7">
    <location>
        <position position="138"/>
    </location>
    <ligand>
        <name>Zn(2+)</name>
        <dbReference type="ChEBI" id="CHEBI:29105"/>
    </ligand>
</feature>
<dbReference type="AlphaFoldDB" id="A0A9D2J4R7"/>
<dbReference type="Gene3D" id="2.30.40.10">
    <property type="entry name" value="Urease, subunit C, domain 1"/>
    <property type="match status" value="1"/>
</dbReference>
<proteinExistence type="inferred from homology"/>
<reference evidence="9" key="2">
    <citation type="submission" date="2021-04" db="EMBL/GenBank/DDBJ databases">
        <authorList>
            <person name="Gilroy R."/>
        </authorList>
    </citation>
    <scope>NUCLEOTIDE SEQUENCE</scope>
    <source>
        <strain evidence="9">ChiGjej4B4-7305</strain>
    </source>
</reference>
<feature type="binding site" evidence="7">
    <location>
        <position position="201"/>
    </location>
    <ligand>
        <name>Zn(2+)</name>
        <dbReference type="ChEBI" id="CHEBI:29105"/>
    </ligand>
</feature>
<evidence type="ECO:0000256" key="3">
    <source>
        <dbReference type="ARBA" id="ARBA00022801"/>
    </source>
</evidence>
<dbReference type="GO" id="GO:0006046">
    <property type="term" value="P:N-acetylglucosamine catabolic process"/>
    <property type="evidence" value="ECO:0007669"/>
    <property type="project" value="TreeGrafter"/>
</dbReference>
<keyword evidence="4 5" id="KW-0119">Carbohydrate metabolism</keyword>
<comment type="cofactor">
    <cofactor evidence="7">
        <name>a divalent metal cation</name>
        <dbReference type="ChEBI" id="CHEBI:60240"/>
    </cofactor>
    <text evidence="7">Binds 1 divalent metal cation per subunit.</text>
</comment>
<dbReference type="PANTHER" id="PTHR11113">
    <property type="entry name" value="N-ACETYLGLUCOSAMINE-6-PHOSPHATE DEACETYLASE"/>
    <property type="match status" value="1"/>
</dbReference>
<dbReference type="GO" id="GO:0046872">
    <property type="term" value="F:metal ion binding"/>
    <property type="evidence" value="ECO:0007669"/>
    <property type="project" value="UniProtKB-KW"/>
</dbReference>
<comment type="caution">
    <text evidence="9">The sequence shown here is derived from an EMBL/GenBank/DDBJ whole genome shotgun (WGS) entry which is preliminary data.</text>
</comment>
<dbReference type="Proteomes" id="UP000824037">
    <property type="component" value="Unassembled WGS sequence"/>
</dbReference>
<evidence type="ECO:0000259" key="8">
    <source>
        <dbReference type="Pfam" id="PF01979"/>
    </source>
</evidence>
<dbReference type="Pfam" id="PF01979">
    <property type="entry name" value="Amidohydro_1"/>
    <property type="match status" value="1"/>
</dbReference>
<evidence type="ECO:0000256" key="5">
    <source>
        <dbReference type="PIRNR" id="PIRNR038994"/>
    </source>
</evidence>
<dbReference type="SUPFAM" id="SSF51338">
    <property type="entry name" value="Composite domain of metallo-dependent hydrolases"/>
    <property type="match status" value="1"/>
</dbReference>
<reference evidence="9" key="1">
    <citation type="journal article" date="2021" name="PeerJ">
        <title>Extensive microbial diversity within the chicken gut microbiome revealed by metagenomics and culture.</title>
        <authorList>
            <person name="Gilroy R."/>
            <person name="Ravi A."/>
            <person name="Getino M."/>
            <person name="Pursley I."/>
            <person name="Horton D.L."/>
            <person name="Alikhan N.F."/>
            <person name="Baker D."/>
            <person name="Gharbi K."/>
            <person name="Hall N."/>
            <person name="Watson M."/>
            <person name="Adriaenssens E.M."/>
            <person name="Foster-Nyarko E."/>
            <person name="Jarju S."/>
            <person name="Secka A."/>
            <person name="Antonio M."/>
            <person name="Oren A."/>
            <person name="Chaudhuri R.R."/>
            <person name="La Ragione R."/>
            <person name="Hildebrand F."/>
            <person name="Pallen M.J."/>
        </authorList>
    </citation>
    <scope>NUCLEOTIDE SEQUENCE</scope>
    <source>
        <strain evidence="9">ChiGjej4B4-7305</strain>
    </source>
</reference>
<dbReference type="PIRSF" id="PIRSF038994">
    <property type="entry name" value="NagA"/>
    <property type="match status" value="1"/>
</dbReference>
<feature type="binding site" evidence="7">
    <location>
        <position position="222"/>
    </location>
    <ligand>
        <name>Zn(2+)</name>
        <dbReference type="ChEBI" id="CHEBI:29105"/>
    </ligand>
</feature>
<evidence type="ECO:0000313" key="9">
    <source>
        <dbReference type="EMBL" id="HIZ36980.1"/>
    </source>
</evidence>
<evidence type="ECO:0000256" key="2">
    <source>
        <dbReference type="ARBA" id="ARBA00022723"/>
    </source>
</evidence>
<dbReference type="InterPro" id="IPR032466">
    <property type="entry name" value="Metal_Hydrolase"/>
</dbReference>
<dbReference type="GO" id="GO:0008448">
    <property type="term" value="F:N-acetylglucosamine-6-phosphate deacetylase activity"/>
    <property type="evidence" value="ECO:0007669"/>
    <property type="project" value="InterPro"/>
</dbReference>
<evidence type="ECO:0000256" key="4">
    <source>
        <dbReference type="ARBA" id="ARBA00023277"/>
    </source>
</evidence>
<keyword evidence="3 5" id="KW-0378">Hydrolase</keyword>
<accession>A0A9D2J4R7</accession>
<dbReference type="EMBL" id="DXBY01000249">
    <property type="protein sequence ID" value="HIZ36980.1"/>
    <property type="molecule type" value="Genomic_DNA"/>
</dbReference>
<name>A0A9D2J4R7_9MICO</name>
<sequence length="393" mass="40298">MTASSSNRADDPLILTGGRVLVTGAPVEAAVVVRQGRIEEVTTHPPAGQVLDVGGRLIAPGLVDIHIHGAAGHSFEQAEDHDGVAAILHHLAGRGVTTVLASLASDELDTLAGTVRALHTYRDQPLPGAAELAGVHLEGPFLAPAQAGAHSPAVLCDPDPEAVARLAALSPAMITLAPERFGASSAVERFIAAGTVVAAGHSEAREDDLSAAQAAGLTHLTHLWSGQSALVREGPWRVPGLLESSLASTGLTAEVIADGKHLPPALLEIARRCLGDRLIVVSDATAGAGLPEGSRYALAEVVCEVRDGVGVVVGADAFGGSTTTLEAMLGYLHTELGWPVAELFAMGSTRPAQIAGLGERKGRIAAGYDADLVIVEEDLAPWATVVRGEVVRP</sequence>
<dbReference type="InterPro" id="IPR011059">
    <property type="entry name" value="Metal-dep_hydrolase_composite"/>
</dbReference>
<dbReference type="SUPFAM" id="SSF51556">
    <property type="entry name" value="Metallo-dependent hydrolases"/>
    <property type="match status" value="1"/>
</dbReference>
<evidence type="ECO:0000256" key="7">
    <source>
        <dbReference type="PIRSR" id="PIRSR038994-3"/>
    </source>
</evidence>